<dbReference type="GO" id="GO:0002938">
    <property type="term" value="P:tRNA guanine ribose methylation"/>
    <property type="evidence" value="ECO:0007669"/>
    <property type="project" value="UniProtKB-UniRule"/>
</dbReference>
<comment type="caution">
    <text evidence="7">Lacks conserved residue(s) required for the propagation of feature annotation.</text>
</comment>
<keyword evidence="10" id="KW-1185">Reference proteome</keyword>
<dbReference type="PANTHER" id="PTHR43453">
    <property type="entry name" value="RRNA METHYLASE-LIKE"/>
    <property type="match status" value="1"/>
</dbReference>
<organism evidence="9 10">
    <name type="scientific">Flammeovirga aprica JL-4</name>
    <dbReference type="NCBI Taxonomy" id="694437"/>
    <lineage>
        <taxon>Bacteria</taxon>
        <taxon>Pseudomonadati</taxon>
        <taxon>Bacteroidota</taxon>
        <taxon>Cytophagia</taxon>
        <taxon>Cytophagales</taxon>
        <taxon>Flammeovirgaceae</taxon>
        <taxon>Flammeovirga</taxon>
    </lineage>
</organism>
<dbReference type="SUPFAM" id="SSF75217">
    <property type="entry name" value="alpha/beta knot"/>
    <property type="match status" value="1"/>
</dbReference>
<evidence type="ECO:0000256" key="7">
    <source>
        <dbReference type="HAMAP-Rule" id="MF_02060"/>
    </source>
</evidence>
<sequence length="236" mass="26853">MPYANDDDFKFFKTDAFKKYAEEEGLVDYLKTFLTEKKVEGIEKVLSQRTNHFTVLLEEVFKLQNVGAIIRTCDCFGLQNLHLIETDTKFKVSLKTTMGSAKWVDVNTYDSTKGAIETLKSKGYKLVATTPHTDMSIDDLPVDEPIALMFGNEKDGISDEAFEMADYKVKIPMHGFAESFNISVSAALSLHTLSTKLRKLPESEWKLSEEERKLIEAAWVCKSLDRHETIAKTFKK</sequence>
<gene>
    <name evidence="7" type="primary">trmH</name>
    <name evidence="9" type="ORF">HHU12_06985</name>
</gene>
<dbReference type="InterPro" id="IPR033671">
    <property type="entry name" value="TrmH"/>
</dbReference>
<comment type="function">
    <text evidence="7">Catalyzes the 2'-O methylation of guanosine at position 18 in tRNA.</text>
</comment>
<evidence type="ECO:0000313" key="10">
    <source>
        <dbReference type="Proteomes" id="UP000576082"/>
    </source>
</evidence>
<evidence type="ECO:0000259" key="8">
    <source>
        <dbReference type="Pfam" id="PF00588"/>
    </source>
</evidence>
<feature type="binding site" evidence="7">
    <location>
        <position position="129"/>
    </location>
    <ligand>
        <name>S-adenosyl-L-methionine</name>
        <dbReference type="ChEBI" id="CHEBI:59789"/>
    </ligand>
</feature>
<evidence type="ECO:0000313" key="9">
    <source>
        <dbReference type="EMBL" id="NME67706.1"/>
    </source>
</evidence>
<keyword evidence="5 7" id="KW-0819">tRNA processing</keyword>
<dbReference type="InterPro" id="IPR029026">
    <property type="entry name" value="tRNA_m1G_MTases_N"/>
</dbReference>
<dbReference type="RefSeq" id="WP_169656033.1">
    <property type="nucleotide sequence ID" value="NZ_JABANE010000013.1"/>
</dbReference>
<feature type="domain" description="tRNA/rRNA methyltransferase SpoU type" evidence="8">
    <location>
        <begin position="53"/>
        <end position="190"/>
    </location>
</feature>
<keyword evidence="2 7" id="KW-0489">Methyltransferase</keyword>
<keyword evidence="6 7" id="KW-0694">RNA-binding</keyword>
<keyword evidence="4 7" id="KW-0949">S-adenosyl-L-methionine</keyword>
<protein>
    <recommendedName>
        <fullName evidence="7">tRNA (guanosine(18)-2'-O)-methyltransferase</fullName>
        <ecNumber evidence="7">2.1.1.34</ecNumber>
    </recommendedName>
    <alternativeName>
        <fullName evidence="7">tRNA [Gm18] methyltransferase</fullName>
    </alternativeName>
</protein>
<evidence type="ECO:0000256" key="5">
    <source>
        <dbReference type="ARBA" id="ARBA00022694"/>
    </source>
</evidence>
<keyword evidence="1 7" id="KW-0820">tRNA-binding</keyword>
<accession>A0A7X9P192</accession>
<evidence type="ECO:0000256" key="2">
    <source>
        <dbReference type="ARBA" id="ARBA00022603"/>
    </source>
</evidence>
<dbReference type="Gene3D" id="3.40.1280.10">
    <property type="match status" value="1"/>
</dbReference>
<reference evidence="9 10" key="1">
    <citation type="submission" date="2020-04" db="EMBL/GenBank/DDBJ databases">
        <title>Flammeovirga sp. SR4, a novel species isolated from seawater.</title>
        <authorList>
            <person name="Wang X."/>
        </authorList>
    </citation>
    <scope>NUCLEOTIDE SEQUENCE [LARGE SCALE GENOMIC DNA]</scope>
    <source>
        <strain evidence="9 10">ATCC 23126</strain>
    </source>
</reference>
<dbReference type="Proteomes" id="UP000576082">
    <property type="component" value="Unassembled WGS sequence"/>
</dbReference>
<dbReference type="PANTHER" id="PTHR43453:SF1">
    <property type="entry name" value="TRNA_RRNA METHYLTRANSFERASE SPOU TYPE DOMAIN-CONTAINING PROTEIN"/>
    <property type="match status" value="1"/>
</dbReference>
<comment type="similarity">
    <text evidence="7">Belongs to the class IV-like SAM-binding methyltransferase superfamily. RNA methyltransferase TrmH family.</text>
</comment>
<evidence type="ECO:0000256" key="3">
    <source>
        <dbReference type="ARBA" id="ARBA00022679"/>
    </source>
</evidence>
<dbReference type="CDD" id="cd18092">
    <property type="entry name" value="SpoU-like_TrmH"/>
    <property type="match status" value="1"/>
</dbReference>
<dbReference type="GO" id="GO:0141100">
    <property type="term" value="F:tRNA (guanine(18)-2'-O)-methyltransferase activity"/>
    <property type="evidence" value="ECO:0007669"/>
    <property type="project" value="UniProtKB-UniRule"/>
</dbReference>
<dbReference type="EC" id="2.1.1.34" evidence="7"/>
<evidence type="ECO:0000256" key="1">
    <source>
        <dbReference type="ARBA" id="ARBA00022555"/>
    </source>
</evidence>
<dbReference type="HAMAP" id="MF_02060">
    <property type="entry name" value="tRNA_methyltr_TrmH"/>
    <property type="match status" value="1"/>
</dbReference>
<dbReference type="GO" id="GO:0000049">
    <property type="term" value="F:tRNA binding"/>
    <property type="evidence" value="ECO:0007669"/>
    <property type="project" value="UniProtKB-UniRule"/>
</dbReference>
<dbReference type="AlphaFoldDB" id="A0A7X9P192"/>
<comment type="caution">
    <text evidence="9">The sequence shown here is derived from an EMBL/GenBank/DDBJ whole genome shotgun (WGS) entry which is preliminary data.</text>
</comment>
<keyword evidence="3 7" id="KW-0808">Transferase</keyword>
<proteinExistence type="inferred from homology"/>
<dbReference type="EMBL" id="JABANE010000013">
    <property type="protein sequence ID" value="NME67706.1"/>
    <property type="molecule type" value="Genomic_DNA"/>
</dbReference>
<dbReference type="Pfam" id="PF00588">
    <property type="entry name" value="SpoU_methylase"/>
    <property type="match status" value="1"/>
</dbReference>
<evidence type="ECO:0000256" key="4">
    <source>
        <dbReference type="ARBA" id="ARBA00022691"/>
    </source>
</evidence>
<dbReference type="InterPro" id="IPR029028">
    <property type="entry name" value="Alpha/beta_knot_MTases"/>
</dbReference>
<dbReference type="InterPro" id="IPR001537">
    <property type="entry name" value="SpoU_MeTrfase"/>
</dbReference>
<feature type="binding site" evidence="7">
    <location>
        <position position="171"/>
    </location>
    <ligand>
        <name>S-adenosyl-L-methionine</name>
        <dbReference type="ChEBI" id="CHEBI:59789"/>
    </ligand>
</feature>
<name>A0A7X9P192_9BACT</name>
<evidence type="ECO:0000256" key="6">
    <source>
        <dbReference type="ARBA" id="ARBA00022884"/>
    </source>
</evidence>
<comment type="catalytic activity">
    <reaction evidence="7">
        <text>guanosine(18) in tRNA + S-adenosyl-L-methionine = 2'-O-methylguanosine(18) in tRNA + S-adenosyl-L-homocysteine + H(+)</text>
        <dbReference type="Rhea" id="RHEA:20077"/>
        <dbReference type="Rhea" id="RHEA-COMP:10190"/>
        <dbReference type="Rhea" id="RHEA-COMP:10192"/>
        <dbReference type="ChEBI" id="CHEBI:15378"/>
        <dbReference type="ChEBI" id="CHEBI:57856"/>
        <dbReference type="ChEBI" id="CHEBI:59789"/>
        <dbReference type="ChEBI" id="CHEBI:74269"/>
        <dbReference type="ChEBI" id="CHEBI:74445"/>
        <dbReference type="EC" id="2.1.1.34"/>
    </reaction>
</comment>